<feature type="compositionally biased region" description="Basic residues" evidence="1">
    <location>
        <begin position="313"/>
        <end position="326"/>
    </location>
</feature>
<evidence type="ECO:0000313" key="2">
    <source>
        <dbReference type="EMBL" id="KAE9395267.1"/>
    </source>
</evidence>
<proteinExistence type="predicted"/>
<feature type="region of interest" description="Disordered" evidence="1">
    <location>
        <begin position="178"/>
        <end position="252"/>
    </location>
</feature>
<keyword evidence="3" id="KW-1185">Reference proteome</keyword>
<evidence type="ECO:0000313" key="3">
    <source>
        <dbReference type="Proteomes" id="UP000799118"/>
    </source>
</evidence>
<organism evidence="2 3">
    <name type="scientific">Gymnopus androsaceus JB14</name>
    <dbReference type="NCBI Taxonomy" id="1447944"/>
    <lineage>
        <taxon>Eukaryota</taxon>
        <taxon>Fungi</taxon>
        <taxon>Dikarya</taxon>
        <taxon>Basidiomycota</taxon>
        <taxon>Agaricomycotina</taxon>
        <taxon>Agaricomycetes</taxon>
        <taxon>Agaricomycetidae</taxon>
        <taxon>Agaricales</taxon>
        <taxon>Marasmiineae</taxon>
        <taxon>Omphalotaceae</taxon>
        <taxon>Gymnopus</taxon>
    </lineage>
</organism>
<gene>
    <name evidence="2" type="ORF">BT96DRAFT_942536</name>
</gene>
<feature type="compositionally biased region" description="Low complexity" evidence="1">
    <location>
        <begin position="102"/>
        <end position="114"/>
    </location>
</feature>
<sequence>MSNYPSGWNPGHNQGYPGGPPHGADFGQAPDQSHLYHPGQNPYQAFPPAYGPTPMSQGGDNRYSPQFPPGGQGRAVFTPGPNVARQGWLGPAYDRQDQRNSGGPAPGNAPGVAPRFPHYSQNNWNSSSRISDSDFRSRSSASSGGLGYVQPHGYTASPLMPSGMPGVTPHSVRAFANQVPVGPGLPIPGGRGRRAPSYSGPSSNGSDESIPRSAVSSDPNMYVVGHLSLGSGNSNRSGRSHPSESLARRPEQIPAPAYSVAAAGPSRKEASLEVTADHLQRCPKCKGIIYNTDEGNHEFECPNNESKKDDKGRRSKGKGKGKGKEV</sequence>
<protein>
    <submittedName>
        <fullName evidence="2">Uncharacterized protein</fullName>
    </submittedName>
</protein>
<evidence type="ECO:0000256" key="1">
    <source>
        <dbReference type="SAM" id="MobiDB-lite"/>
    </source>
</evidence>
<feature type="region of interest" description="Disordered" evidence="1">
    <location>
        <begin position="293"/>
        <end position="326"/>
    </location>
</feature>
<reference evidence="2" key="1">
    <citation type="journal article" date="2019" name="Environ. Microbiol.">
        <title>Fungal ecological strategies reflected in gene transcription - a case study of two litter decomposers.</title>
        <authorList>
            <person name="Barbi F."/>
            <person name="Kohler A."/>
            <person name="Barry K."/>
            <person name="Baskaran P."/>
            <person name="Daum C."/>
            <person name="Fauchery L."/>
            <person name="Ihrmark K."/>
            <person name="Kuo A."/>
            <person name="LaButti K."/>
            <person name="Lipzen A."/>
            <person name="Morin E."/>
            <person name="Grigoriev I.V."/>
            <person name="Henrissat B."/>
            <person name="Lindahl B."/>
            <person name="Martin F."/>
        </authorList>
    </citation>
    <scope>NUCLEOTIDE SEQUENCE</scope>
    <source>
        <strain evidence="2">JB14</strain>
    </source>
</reference>
<accession>A0A6A4HDF3</accession>
<feature type="region of interest" description="Disordered" evidence="1">
    <location>
        <begin position="1"/>
        <end position="149"/>
    </location>
</feature>
<name>A0A6A4HDF3_9AGAR</name>
<feature type="compositionally biased region" description="Low complexity" evidence="1">
    <location>
        <begin position="225"/>
        <end position="237"/>
    </location>
</feature>
<dbReference type="EMBL" id="ML769534">
    <property type="protein sequence ID" value="KAE9395267.1"/>
    <property type="molecule type" value="Genomic_DNA"/>
</dbReference>
<dbReference type="Proteomes" id="UP000799118">
    <property type="component" value="Unassembled WGS sequence"/>
</dbReference>
<dbReference type="AlphaFoldDB" id="A0A6A4HDF3"/>
<feature type="compositionally biased region" description="Basic and acidic residues" evidence="1">
    <location>
        <begin position="294"/>
        <end position="312"/>
    </location>
</feature>